<proteinExistence type="predicted"/>
<feature type="domain" description="DUF1902" evidence="1">
    <location>
        <begin position="5"/>
        <end position="61"/>
    </location>
</feature>
<dbReference type="SUPFAM" id="SSF143100">
    <property type="entry name" value="TTHA1013/TTHA0281-like"/>
    <property type="match status" value="1"/>
</dbReference>
<dbReference type="Pfam" id="PF08972">
    <property type="entry name" value="DUF1902"/>
    <property type="match status" value="1"/>
</dbReference>
<sequence length="77" mass="8030">MTGSYLVTAQWDAEAGVWVATSDDIPGLVTEAPSLDALYARVLDVAPELLDENGVATAGRGTIDFHVLSPIDLSAAE</sequence>
<dbReference type="Gene3D" id="3.30.2390.10">
    <property type="entry name" value="TTHA1013-like"/>
    <property type="match status" value="1"/>
</dbReference>
<dbReference type="InterPro" id="IPR015066">
    <property type="entry name" value="DUF1902"/>
</dbReference>
<dbReference type="RefSeq" id="WP_220305802.1">
    <property type="nucleotide sequence ID" value="NZ_CP080590.1"/>
</dbReference>
<protein>
    <submittedName>
        <fullName evidence="2">DUF1902 domain-containing protein</fullName>
    </submittedName>
</protein>
<evidence type="ECO:0000259" key="1">
    <source>
        <dbReference type="Pfam" id="PF08972"/>
    </source>
</evidence>
<accession>A0ABX8WM32</accession>
<gene>
    <name evidence="2" type="ORF">K1X15_01830</name>
</gene>
<dbReference type="InterPro" id="IPR035069">
    <property type="entry name" value="TTHA1013/TTHA0281-like"/>
</dbReference>
<dbReference type="Proteomes" id="UP000825799">
    <property type="component" value="Chromosome"/>
</dbReference>
<dbReference type="EMBL" id="CP080590">
    <property type="protein sequence ID" value="QYO77345.1"/>
    <property type="molecule type" value="Genomic_DNA"/>
</dbReference>
<reference evidence="2 3" key="1">
    <citation type="submission" date="2021-08" db="EMBL/GenBank/DDBJ databases">
        <title>Devosia salina sp. nov., isolated from the South China Sea sediment.</title>
        <authorList>
            <person name="Zhou Z."/>
        </authorList>
    </citation>
    <scope>NUCLEOTIDE SEQUENCE [LARGE SCALE GENOMIC DNA]</scope>
    <source>
        <strain evidence="2 3">SCS-3</strain>
    </source>
</reference>
<evidence type="ECO:0000313" key="3">
    <source>
        <dbReference type="Proteomes" id="UP000825799"/>
    </source>
</evidence>
<name>A0ABX8WM32_9HYPH</name>
<evidence type="ECO:0000313" key="2">
    <source>
        <dbReference type="EMBL" id="QYO77345.1"/>
    </source>
</evidence>
<organism evidence="2 3">
    <name type="scientific">Devosia salina</name>
    <dbReference type="NCBI Taxonomy" id="2860336"/>
    <lineage>
        <taxon>Bacteria</taxon>
        <taxon>Pseudomonadati</taxon>
        <taxon>Pseudomonadota</taxon>
        <taxon>Alphaproteobacteria</taxon>
        <taxon>Hyphomicrobiales</taxon>
        <taxon>Devosiaceae</taxon>
        <taxon>Devosia</taxon>
    </lineage>
</organism>
<keyword evidence="3" id="KW-1185">Reference proteome</keyword>